<keyword evidence="3" id="KW-0732">Signal</keyword>
<dbReference type="PRINTS" id="PR00922">
    <property type="entry name" value="DADACBPTASE3"/>
</dbReference>
<dbReference type="NCBIfam" id="TIGR00666">
    <property type="entry name" value="PBP4"/>
    <property type="match status" value="1"/>
</dbReference>
<dbReference type="PANTHER" id="PTHR30023">
    <property type="entry name" value="D-ALANYL-D-ALANINE CARBOXYPEPTIDASE"/>
    <property type="match status" value="1"/>
</dbReference>
<dbReference type="EC" id="3.4.16.4" evidence="4"/>
<accession>A0A7X6BEM4</accession>
<keyword evidence="4" id="KW-0121">Carboxypeptidase</keyword>
<dbReference type="GO" id="GO:0000270">
    <property type="term" value="P:peptidoglycan metabolic process"/>
    <property type="evidence" value="ECO:0007669"/>
    <property type="project" value="TreeGrafter"/>
</dbReference>
<organism evidence="4 5">
    <name type="scientific">Sphingomonas kaistensis</name>
    <dbReference type="NCBI Taxonomy" id="298708"/>
    <lineage>
        <taxon>Bacteria</taxon>
        <taxon>Pseudomonadati</taxon>
        <taxon>Pseudomonadota</taxon>
        <taxon>Alphaproteobacteria</taxon>
        <taxon>Sphingomonadales</taxon>
        <taxon>Sphingomonadaceae</taxon>
        <taxon>Sphingomonas</taxon>
    </lineage>
</organism>
<dbReference type="EC" id="3.4.21.-" evidence="4"/>
<dbReference type="PANTHER" id="PTHR30023:SF0">
    <property type="entry name" value="PENICILLIN-SENSITIVE CARBOXYPEPTIDASE A"/>
    <property type="match status" value="1"/>
</dbReference>
<keyword evidence="2 4" id="KW-0378">Hydrolase</keyword>
<comment type="caution">
    <text evidence="4">The sequence shown here is derived from an EMBL/GenBank/DDBJ whole genome shotgun (WGS) entry which is preliminary data.</text>
</comment>
<comment type="similarity">
    <text evidence="1">Belongs to the peptidase S13 family.</text>
</comment>
<reference evidence="4 5" key="1">
    <citation type="submission" date="2020-03" db="EMBL/GenBank/DDBJ databases">
        <title>Genomic Encyclopedia of Type Strains, Phase IV (KMG-IV): sequencing the most valuable type-strain genomes for metagenomic binning, comparative biology and taxonomic classification.</title>
        <authorList>
            <person name="Goeker M."/>
        </authorList>
    </citation>
    <scope>NUCLEOTIDE SEQUENCE [LARGE SCALE GENOMIC DNA]</scope>
    <source>
        <strain evidence="4 5">DSM 16846</strain>
    </source>
</reference>
<dbReference type="Proteomes" id="UP000558192">
    <property type="component" value="Unassembled WGS sequence"/>
</dbReference>
<evidence type="ECO:0000313" key="5">
    <source>
        <dbReference type="Proteomes" id="UP000558192"/>
    </source>
</evidence>
<dbReference type="InterPro" id="IPR012338">
    <property type="entry name" value="Beta-lactam/transpept-like"/>
</dbReference>
<keyword evidence="4" id="KW-0645">Protease</keyword>
<protein>
    <submittedName>
        <fullName evidence="4">D-alanyl-D-alanine carboxypeptidase/D-alanyl-D-alanine-endopeptidase (Penicillin-binding protein 4)</fullName>
        <ecNumber evidence="4">3.4.16.4</ecNumber>
        <ecNumber evidence="4">3.4.21.-</ecNumber>
    </submittedName>
</protein>
<evidence type="ECO:0000256" key="2">
    <source>
        <dbReference type="ARBA" id="ARBA00022801"/>
    </source>
</evidence>
<dbReference type="SUPFAM" id="SSF56601">
    <property type="entry name" value="beta-lactamase/transpeptidase-like"/>
    <property type="match status" value="1"/>
</dbReference>
<dbReference type="EMBL" id="JAATJC010000001">
    <property type="protein sequence ID" value="NJC04434.1"/>
    <property type="molecule type" value="Genomic_DNA"/>
</dbReference>
<dbReference type="GO" id="GO:0006508">
    <property type="term" value="P:proteolysis"/>
    <property type="evidence" value="ECO:0007669"/>
    <property type="project" value="InterPro"/>
</dbReference>
<dbReference type="Pfam" id="PF02113">
    <property type="entry name" value="Peptidase_S13"/>
    <property type="match status" value="1"/>
</dbReference>
<sequence>MRALLLAALLTASPAAAQQAPATLQQQAPATLQQQVEAKLAEAGPGVRFGLVVATLDGREIVSLNPDGRFVPASNTKLFTTIAAYELLAGIDQPDRDGATRVLLRPMRGKAPDVILEGRGDARLSSAPNCATDCLATLADAVAARTRRVGAVIGDSRAFADERWSFGMSWNNIPTRSGTALGALMIDGNEAVLRIAPGAAGQPPRVTGGDYMTVANEAVTVAEGKTALEVARLPGSRTVRLSGTILAGAAEEVLRLGIDDPAHYAAWRFTRMLQERGVRVSGAPAALYRPAGGGAALAEAQPVEVARAEPGPLGEDIATINKVSQNVHAELLLRRLGAARAKPDVAGGLEAVREMLDRAGVPERAATLADGSGMSPYNRVSPRGVVTLLRWAAGRPWGASFRASLPVGGIDGTLGRRFAGGALKGRVFAKTGSLTAASAVSGYLLTARGETLVFSALASDVPEDVRATAIMDGALELVAASR</sequence>
<gene>
    <name evidence="4" type="ORF">GGQ97_000227</name>
</gene>
<dbReference type="AlphaFoldDB" id="A0A7X6BEM4"/>
<evidence type="ECO:0000256" key="3">
    <source>
        <dbReference type="SAM" id="SignalP"/>
    </source>
</evidence>
<dbReference type="InterPro" id="IPR000667">
    <property type="entry name" value="Peptidase_S13"/>
</dbReference>
<dbReference type="GO" id="GO:0009002">
    <property type="term" value="F:serine-type D-Ala-D-Ala carboxypeptidase activity"/>
    <property type="evidence" value="ECO:0007669"/>
    <property type="project" value="UniProtKB-EC"/>
</dbReference>
<feature type="signal peptide" evidence="3">
    <location>
        <begin position="1"/>
        <end position="17"/>
    </location>
</feature>
<proteinExistence type="inferred from homology"/>
<dbReference type="RefSeq" id="WP_342448414.1">
    <property type="nucleotide sequence ID" value="NZ_JAATJC010000001.1"/>
</dbReference>
<evidence type="ECO:0000313" key="4">
    <source>
        <dbReference type="EMBL" id="NJC04434.1"/>
    </source>
</evidence>
<evidence type="ECO:0000256" key="1">
    <source>
        <dbReference type="ARBA" id="ARBA00006096"/>
    </source>
</evidence>
<name>A0A7X6BEM4_9SPHN</name>
<dbReference type="Gene3D" id="3.40.710.10">
    <property type="entry name" value="DD-peptidase/beta-lactamase superfamily"/>
    <property type="match status" value="2"/>
</dbReference>
<feature type="chain" id="PRO_5031419542" evidence="3">
    <location>
        <begin position="18"/>
        <end position="482"/>
    </location>
</feature>
<keyword evidence="5" id="KW-1185">Reference proteome</keyword>